<accession>A0ABP8X601</accession>
<sequence>MGDLQCPATMIFVADAATADSLPTSHFRVAQVLFPDVRTPGDLVGAVESTADEYRGECVAVVAPRALVKEALTEASAHGSTPPATDAPWVAVEVDSSGWKLLPTNW</sequence>
<name>A0ABP8X601_9MICC</name>
<keyword evidence="2" id="KW-1185">Reference proteome</keyword>
<dbReference type="Proteomes" id="UP001501446">
    <property type="component" value="Unassembled WGS sequence"/>
</dbReference>
<reference evidence="2" key="1">
    <citation type="journal article" date="2019" name="Int. J. Syst. Evol. Microbiol.">
        <title>The Global Catalogue of Microorganisms (GCM) 10K type strain sequencing project: providing services to taxonomists for standard genome sequencing and annotation.</title>
        <authorList>
            <consortium name="The Broad Institute Genomics Platform"/>
            <consortium name="The Broad Institute Genome Sequencing Center for Infectious Disease"/>
            <person name="Wu L."/>
            <person name="Ma J."/>
        </authorList>
    </citation>
    <scope>NUCLEOTIDE SEQUENCE [LARGE SCALE GENOMIC DNA]</scope>
    <source>
        <strain evidence="2">JCM 18958</strain>
    </source>
</reference>
<dbReference type="EMBL" id="BAABLN010000029">
    <property type="protein sequence ID" value="GAA4700351.1"/>
    <property type="molecule type" value="Genomic_DNA"/>
</dbReference>
<gene>
    <name evidence="1" type="ORF">GCM10025781_18170</name>
</gene>
<evidence type="ECO:0000313" key="1">
    <source>
        <dbReference type="EMBL" id="GAA4700351.1"/>
    </source>
</evidence>
<organism evidence="1 2">
    <name type="scientific">Kocuria gwangalliensis</name>
    <dbReference type="NCBI Taxonomy" id="501592"/>
    <lineage>
        <taxon>Bacteria</taxon>
        <taxon>Bacillati</taxon>
        <taxon>Actinomycetota</taxon>
        <taxon>Actinomycetes</taxon>
        <taxon>Micrococcales</taxon>
        <taxon>Micrococcaceae</taxon>
        <taxon>Kocuria</taxon>
    </lineage>
</organism>
<evidence type="ECO:0000313" key="2">
    <source>
        <dbReference type="Proteomes" id="UP001501446"/>
    </source>
</evidence>
<dbReference type="RefSeq" id="WP_345311269.1">
    <property type="nucleotide sequence ID" value="NZ_BAABLN010000029.1"/>
</dbReference>
<protein>
    <submittedName>
        <fullName evidence="1">Uncharacterized protein</fullName>
    </submittedName>
</protein>
<proteinExistence type="predicted"/>
<comment type="caution">
    <text evidence="1">The sequence shown here is derived from an EMBL/GenBank/DDBJ whole genome shotgun (WGS) entry which is preliminary data.</text>
</comment>